<evidence type="ECO:0000313" key="3">
    <source>
        <dbReference type="Proteomes" id="UP001499909"/>
    </source>
</evidence>
<name>A0ABP7MTF6_9BACT</name>
<accession>A0ABP7MTF6</accession>
<sequence length="166" mass="18535">MKDAAPMRGGQTNGLGPGHDDEPAQGITVVGCVGHNCADRARCGASKQSVCGQSLAWPGVRIQLSTLPAPSQLRWSLGVRPPRLRPMAWGLFLAAPAACWWTRMLVESSCIWRWRAWGTRQRQRQKIFSLCAVQPYNNQPFPILPEHKKTLTNARVFFMLGKDWNP</sequence>
<reference evidence="3" key="1">
    <citation type="journal article" date="2019" name="Int. J. Syst. Evol. Microbiol.">
        <title>The Global Catalogue of Microorganisms (GCM) 10K type strain sequencing project: providing services to taxonomists for standard genome sequencing and annotation.</title>
        <authorList>
            <consortium name="The Broad Institute Genomics Platform"/>
            <consortium name="The Broad Institute Genome Sequencing Center for Infectious Disease"/>
            <person name="Wu L."/>
            <person name="Ma J."/>
        </authorList>
    </citation>
    <scope>NUCLEOTIDE SEQUENCE [LARGE SCALE GENOMIC DNA]</scope>
    <source>
        <strain evidence="3">JCM 17214</strain>
    </source>
</reference>
<protein>
    <submittedName>
        <fullName evidence="2">Uncharacterized protein</fullName>
    </submittedName>
</protein>
<proteinExistence type="predicted"/>
<evidence type="ECO:0000313" key="2">
    <source>
        <dbReference type="EMBL" id="GAA3928246.1"/>
    </source>
</evidence>
<dbReference type="EMBL" id="BAABDH010000020">
    <property type="protein sequence ID" value="GAA3928246.1"/>
    <property type="molecule type" value="Genomic_DNA"/>
</dbReference>
<organism evidence="2 3">
    <name type="scientific">Hymenobacter algoricola</name>
    <dbReference type="NCBI Taxonomy" id="486267"/>
    <lineage>
        <taxon>Bacteria</taxon>
        <taxon>Pseudomonadati</taxon>
        <taxon>Bacteroidota</taxon>
        <taxon>Cytophagia</taxon>
        <taxon>Cytophagales</taxon>
        <taxon>Hymenobacteraceae</taxon>
        <taxon>Hymenobacter</taxon>
    </lineage>
</organism>
<keyword evidence="3" id="KW-1185">Reference proteome</keyword>
<dbReference type="Proteomes" id="UP001499909">
    <property type="component" value="Unassembled WGS sequence"/>
</dbReference>
<comment type="caution">
    <text evidence="2">The sequence shown here is derived from an EMBL/GenBank/DDBJ whole genome shotgun (WGS) entry which is preliminary data.</text>
</comment>
<evidence type="ECO:0000256" key="1">
    <source>
        <dbReference type="SAM" id="MobiDB-lite"/>
    </source>
</evidence>
<feature type="region of interest" description="Disordered" evidence="1">
    <location>
        <begin position="1"/>
        <end position="22"/>
    </location>
</feature>
<gene>
    <name evidence="2" type="ORF">GCM10022406_12330</name>
</gene>